<feature type="domain" description="Calcineurin-like phosphoesterase" evidence="5">
    <location>
        <begin position="201"/>
        <end position="378"/>
    </location>
</feature>
<feature type="domain" description="Purple acid phosphatase C-terminal" evidence="6">
    <location>
        <begin position="413"/>
        <end position="472"/>
    </location>
</feature>
<dbReference type="PANTHER" id="PTHR45778">
    <property type="entry name" value="PURPLE ACID PHOSPHATASE-RELATED"/>
    <property type="match status" value="1"/>
</dbReference>
<dbReference type="GO" id="GO:0003993">
    <property type="term" value="F:acid phosphatase activity"/>
    <property type="evidence" value="ECO:0007669"/>
    <property type="project" value="UniProtKB-EC"/>
</dbReference>
<dbReference type="AlphaFoldDB" id="A0A7S3HK29"/>
<comment type="catalytic activity">
    <reaction evidence="4">
        <text>a phosphate monoester + H2O = an alcohol + phosphate</text>
        <dbReference type="Rhea" id="RHEA:15017"/>
        <dbReference type="ChEBI" id="CHEBI:15377"/>
        <dbReference type="ChEBI" id="CHEBI:30879"/>
        <dbReference type="ChEBI" id="CHEBI:43474"/>
        <dbReference type="ChEBI" id="CHEBI:67140"/>
        <dbReference type="EC" id="3.1.3.2"/>
    </reaction>
</comment>
<reference evidence="7" key="1">
    <citation type="submission" date="2021-01" db="EMBL/GenBank/DDBJ databases">
        <authorList>
            <person name="Corre E."/>
            <person name="Pelletier E."/>
            <person name="Niang G."/>
            <person name="Scheremetjew M."/>
            <person name="Finn R."/>
            <person name="Kale V."/>
            <person name="Holt S."/>
            <person name="Cochrane G."/>
            <person name="Meng A."/>
            <person name="Brown T."/>
            <person name="Cohen L."/>
        </authorList>
    </citation>
    <scope>NUCLEOTIDE SEQUENCE</scope>
    <source>
        <strain evidence="7">CCAP 955/1</strain>
    </source>
</reference>
<dbReference type="Pfam" id="PF00149">
    <property type="entry name" value="Metallophos"/>
    <property type="match status" value="1"/>
</dbReference>
<dbReference type="InterPro" id="IPR041792">
    <property type="entry name" value="MPP_PAP"/>
</dbReference>
<protein>
    <recommendedName>
        <fullName evidence="4">Purple acid phosphatase</fullName>
        <ecNumber evidence="4">3.1.3.2</ecNumber>
    </recommendedName>
</protein>
<organism evidence="7">
    <name type="scientific">Spumella elongata</name>
    <dbReference type="NCBI Taxonomy" id="89044"/>
    <lineage>
        <taxon>Eukaryota</taxon>
        <taxon>Sar</taxon>
        <taxon>Stramenopiles</taxon>
        <taxon>Ochrophyta</taxon>
        <taxon>Chrysophyceae</taxon>
        <taxon>Chromulinales</taxon>
        <taxon>Chromulinaceae</taxon>
        <taxon>Spumella</taxon>
    </lineage>
</organism>
<evidence type="ECO:0000259" key="5">
    <source>
        <dbReference type="Pfam" id="PF00149"/>
    </source>
</evidence>
<evidence type="ECO:0000256" key="2">
    <source>
        <dbReference type="ARBA" id="ARBA00022729"/>
    </source>
</evidence>
<keyword evidence="2" id="KW-0732">Signal</keyword>
<dbReference type="InterPro" id="IPR008963">
    <property type="entry name" value="Purple_acid_Pase-like_N"/>
</dbReference>
<accession>A0A7S3HK29</accession>
<comment type="similarity">
    <text evidence="4">Belongs to the metallophosphoesterase superfamily. Purple acid phosphatase family.</text>
</comment>
<dbReference type="SUPFAM" id="SSF56300">
    <property type="entry name" value="Metallo-dependent phosphatases"/>
    <property type="match status" value="1"/>
</dbReference>
<dbReference type="EMBL" id="HBIC01051596">
    <property type="protein sequence ID" value="CAE0297598.1"/>
    <property type="molecule type" value="Transcribed_RNA"/>
</dbReference>
<dbReference type="PANTHER" id="PTHR45778:SF3">
    <property type="entry name" value="PURPLE ACID PHOSPHATASE"/>
    <property type="match status" value="1"/>
</dbReference>
<name>A0A7S3HK29_9STRA</name>
<dbReference type="InterPro" id="IPR029052">
    <property type="entry name" value="Metallo-depent_PP-like"/>
</dbReference>
<evidence type="ECO:0000256" key="3">
    <source>
        <dbReference type="ARBA" id="ARBA00023180"/>
    </source>
</evidence>
<keyword evidence="4" id="KW-0378">Hydrolase</keyword>
<dbReference type="EC" id="3.1.3.2" evidence="4"/>
<gene>
    <name evidence="7" type="ORF">SELO1098_LOCUS26452</name>
</gene>
<evidence type="ECO:0000313" key="7">
    <source>
        <dbReference type="EMBL" id="CAE0297598.1"/>
    </source>
</evidence>
<evidence type="ECO:0000256" key="1">
    <source>
        <dbReference type="ARBA" id="ARBA00011738"/>
    </source>
</evidence>
<dbReference type="CDD" id="cd00839">
    <property type="entry name" value="MPP_PAPs"/>
    <property type="match status" value="1"/>
</dbReference>
<dbReference type="Gene3D" id="3.60.21.10">
    <property type="match status" value="1"/>
</dbReference>
<dbReference type="InterPro" id="IPR004843">
    <property type="entry name" value="Calcineurin-like_PHP"/>
</dbReference>
<proteinExistence type="inferred from homology"/>
<dbReference type="InterPro" id="IPR025733">
    <property type="entry name" value="PAPs_C"/>
</dbReference>
<comment type="subunit">
    <text evidence="1">Homodimer.</text>
</comment>
<dbReference type="Pfam" id="PF14008">
    <property type="entry name" value="Metallophos_C"/>
    <property type="match status" value="1"/>
</dbReference>
<evidence type="ECO:0000256" key="4">
    <source>
        <dbReference type="RuleBase" id="RU361203"/>
    </source>
</evidence>
<sequence>MTNVRNGVAFYYFTNATSHPILVAQGDVVNFENPNEPLRPRIVATGDINIFNLLWSSANSTDPTLRWGTTPNDLTKVVKAKTSHIDKSEVCGAPSNTTGWFDLGLIHTAPLEGMKALAGGNVYYSFGDQATNDFSTVYTLHVPPVPGVLTQADGTVRPTRAILFDDLGRGSNDTSYTWYEYGRPSLLTMQAIGADISNGLADVIYHGGDISYATGYLAVWDFFMDMISPVASAVPYLTTVGNHESDWYSSASLYSNADSGGECGVLTTQLLPMPAPATTNEPWWSYDVGMIHFIGMSTEHNYDIGSKQWLWLENDLKSVDRTVTPWIVFGGHRAMYLDSTYGGSETSDVTVMDRMILNLEPLLYKYRVNIGFYGHNHVVQRQSAVLNKEVIQASTPKVDAAGNTVHWHEDPQATVHMVVGTGGASFTKTAMADPPAWNEMVFYEYGYARIEATNATYLSWEWVKSETGEILDRMVITQTDPSKPWNAVPVSV</sequence>
<evidence type="ECO:0000259" key="6">
    <source>
        <dbReference type="Pfam" id="PF14008"/>
    </source>
</evidence>
<keyword evidence="3" id="KW-0325">Glycoprotein</keyword>
<dbReference type="GO" id="GO:0046872">
    <property type="term" value="F:metal ion binding"/>
    <property type="evidence" value="ECO:0007669"/>
    <property type="project" value="InterPro"/>
</dbReference>
<dbReference type="SUPFAM" id="SSF49363">
    <property type="entry name" value="Purple acid phosphatase, N-terminal domain"/>
    <property type="match status" value="1"/>
</dbReference>